<dbReference type="PANTHER" id="PTHR43584">
    <property type="entry name" value="NUCLEOTIDYL TRANSFERASE"/>
    <property type="match status" value="1"/>
</dbReference>
<reference evidence="5" key="1">
    <citation type="journal article" date="2017" name="Environ. Microbiol. Rep.">
        <title>Genetic Diversity of Marine Anaerobic Ammonium-Oxidizing Bacteria as Revealed by Genomic and Proteomic Analyses of 'Candidatus Scalindua japonica'.</title>
        <authorList>
            <person name="Oshiki M."/>
            <person name="Mizuto K."/>
            <person name="Kimura Z."/>
            <person name="Kindaichi T."/>
            <person name="Satoh H."/>
            <person name="Okabe S."/>
        </authorList>
    </citation>
    <scope>NUCLEOTIDE SEQUENCE [LARGE SCALE GENOMIC DNA]</scope>
    <source>
        <strain evidence="5">husup-a2</strain>
    </source>
</reference>
<evidence type="ECO:0000256" key="2">
    <source>
        <dbReference type="ARBA" id="ARBA00022695"/>
    </source>
</evidence>
<keyword evidence="2" id="KW-0548">Nucleotidyltransferase</keyword>
<organism evidence="4 5">
    <name type="scientific">Candidatus Scalindua japonica</name>
    <dbReference type="NCBI Taxonomy" id="1284222"/>
    <lineage>
        <taxon>Bacteria</taxon>
        <taxon>Pseudomonadati</taxon>
        <taxon>Planctomycetota</taxon>
        <taxon>Candidatus Brocadiia</taxon>
        <taxon>Candidatus Brocadiales</taxon>
        <taxon>Candidatus Scalinduaceae</taxon>
        <taxon>Candidatus Scalindua</taxon>
    </lineage>
</organism>
<dbReference type="Gene3D" id="3.90.550.10">
    <property type="entry name" value="Spore Coat Polysaccharide Biosynthesis Protein SpsA, Chain A"/>
    <property type="match status" value="1"/>
</dbReference>
<sequence>MKVIMLAAGVGKRMSAVTDKIPKCLIKIGEKTLLERHLETISLLGIEDIVFVVGHFKEKIKETVERSNNGFNIKYIENEQYTKGSILSLWYARNELNDDVLIMDADVLYHEKLLRKLVKSKHNNCFLLDPNCEDTGEEMMLFIKEKKVVGISKVHSYDCDFKGEGVGFFKLAANDCHKLRTILEEFEQAGKVNVEYEDTLHELISQHPAGFESVNDLPWIEIDFEEDIERARREILPKIENVIRN</sequence>
<dbReference type="EMBL" id="BAOS01000015">
    <property type="protein sequence ID" value="GAX60897.1"/>
    <property type="molecule type" value="Genomic_DNA"/>
</dbReference>
<keyword evidence="5" id="KW-1185">Reference proteome</keyword>
<dbReference type="AlphaFoldDB" id="A0A286TYE2"/>
<gene>
    <name evidence="4" type="ORF">SCALIN_C15_0038</name>
</gene>
<name>A0A286TYE2_9BACT</name>
<dbReference type="InterPro" id="IPR050065">
    <property type="entry name" value="GlmU-like"/>
</dbReference>
<keyword evidence="1 4" id="KW-0808">Transferase</keyword>
<proteinExistence type="predicted"/>
<dbReference type="InterPro" id="IPR025877">
    <property type="entry name" value="MobA-like_NTP_Trfase"/>
</dbReference>
<feature type="domain" description="MobA-like NTP transferase" evidence="3">
    <location>
        <begin position="4"/>
        <end position="124"/>
    </location>
</feature>
<dbReference type="Proteomes" id="UP000218542">
    <property type="component" value="Unassembled WGS sequence"/>
</dbReference>
<comment type="caution">
    <text evidence="4">The sequence shown here is derived from an EMBL/GenBank/DDBJ whole genome shotgun (WGS) entry which is preliminary data.</text>
</comment>
<dbReference type="RefSeq" id="WP_096894293.1">
    <property type="nucleotide sequence ID" value="NZ_BAOS01000015.1"/>
</dbReference>
<dbReference type="GO" id="GO:0016779">
    <property type="term" value="F:nucleotidyltransferase activity"/>
    <property type="evidence" value="ECO:0007669"/>
    <property type="project" value="UniProtKB-KW"/>
</dbReference>
<protein>
    <submittedName>
        <fullName evidence="4">Sugar nucleotidyltransferase</fullName>
    </submittedName>
</protein>
<dbReference type="InterPro" id="IPR029044">
    <property type="entry name" value="Nucleotide-diphossugar_trans"/>
</dbReference>
<accession>A0A286TYE2</accession>
<dbReference type="PANTHER" id="PTHR43584:SF5">
    <property type="entry name" value="PROTEIN LICC"/>
    <property type="match status" value="1"/>
</dbReference>
<evidence type="ECO:0000256" key="1">
    <source>
        <dbReference type="ARBA" id="ARBA00022679"/>
    </source>
</evidence>
<dbReference type="CDD" id="cd02523">
    <property type="entry name" value="PC_cytidylyltransferase"/>
    <property type="match status" value="1"/>
</dbReference>
<evidence type="ECO:0000313" key="5">
    <source>
        <dbReference type="Proteomes" id="UP000218542"/>
    </source>
</evidence>
<dbReference type="OrthoDB" id="9775031at2"/>
<dbReference type="SUPFAM" id="SSF53448">
    <property type="entry name" value="Nucleotide-diphospho-sugar transferases"/>
    <property type="match status" value="1"/>
</dbReference>
<evidence type="ECO:0000313" key="4">
    <source>
        <dbReference type="EMBL" id="GAX60897.1"/>
    </source>
</evidence>
<evidence type="ECO:0000259" key="3">
    <source>
        <dbReference type="Pfam" id="PF12804"/>
    </source>
</evidence>
<dbReference type="Pfam" id="PF12804">
    <property type="entry name" value="NTP_transf_3"/>
    <property type="match status" value="1"/>
</dbReference>